<organism evidence="1 2">
    <name type="scientific">Avena sativa</name>
    <name type="common">Oat</name>
    <dbReference type="NCBI Taxonomy" id="4498"/>
    <lineage>
        <taxon>Eukaryota</taxon>
        <taxon>Viridiplantae</taxon>
        <taxon>Streptophyta</taxon>
        <taxon>Embryophyta</taxon>
        <taxon>Tracheophyta</taxon>
        <taxon>Spermatophyta</taxon>
        <taxon>Magnoliopsida</taxon>
        <taxon>Liliopsida</taxon>
        <taxon>Poales</taxon>
        <taxon>Poaceae</taxon>
        <taxon>BOP clade</taxon>
        <taxon>Pooideae</taxon>
        <taxon>Poodae</taxon>
        <taxon>Poeae</taxon>
        <taxon>Poeae Chloroplast Group 1 (Aveneae type)</taxon>
        <taxon>Aveninae</taxon>
        <taxon>Avena</taxon>
    </lineage>
</organism>
<proteinExistence type="predicted"/>
<reference evidence="1" key="2">
    <citation type="submission" date="2025-09" db="UniProtKB">
        <authorList>
            <consortium name="EnsemblPlants"/>
        </authorList>
    </citation>
    <scope>IDENTIFICATION</scope>
</reference>
<sequence>MERYISTDVLVEILLRLPPSSRRRARLVCRHWRDIVNKRTTETQSRPRPLIWDGRAAYVVTDLSPESAGFCKELWRTPDDRYLRLVGTCNGLLCLCDNREQAGGSLMVVNPTTGETLPVPPLPCASYSSTNWHVAYNFAHHPKTGK</sequence>
<reference evidence="1" key="1">
    <citation type="submission" date="2021-05" db="EMBL/GenBank/DDBJ databases">
        <authorList>
            <person name="Scholz U."/>
            <person name="Mascher M."/>
            <person name="Fiebig A."/>
        </authorList>
    </citation>
    <scope>NUCLEOTIDE SEQUENCE [LARGE SCALE GENOMIC DNA]</scope>
</reference>
<protein>
    <submittedName>
        <fullName evidence="1">Uncharacterized protein</fullName>
    </submittedName>
</protein>
<dbReference type="EnsemblPlants" id="AVESA.00010b.r2.2DG0388780.1">
    <property type="protein sequence ID" value="AVESA.00010b.r2.2DG0388780.1.CDS.1"/>
    <property type="gene ID" value="AVESA.00010b.r2.2DG0388780"/>
</dbReference>
<evidence type="ECO:0000313" key="1">
    <source>
        <dbReference type="EnsemblPlants" id="AVESA.00010b.r2.2DG0388780.1.CDS.1"/>
    </source>
</evidence>
<dbReference type="Proteomes" id="UP001732700">
    <property type="component" value="Chromosome 2D"/>
</dbReference>
<evidence type="ECO:0000313" key="2">
    <source>
        <dbReference type="Proteomes" id="UP001732700"/>
    </source>
</evidence>
<keyword evidence="2" id="KW-1185">Reference proteome</keyword>
<name>A0ACD5VA83_AVESA</name>
<accession>A0ACD5VA83</accession>